<sequence length="85" mass="9068">MSRIQGECDGRRNIIDIVQYLYYKWTAPAVTPAVTPAAIPTATHGGSSGDVPVPSGQQGQREKQGSLLAVVGQDRRAGLTGFRRS</sequence>
<reference evidence="2 3" key="1">
    <citation type="journal article" date="2021" name="Elife">
        <title>Chloroplast acquisition without the gene transfer in kleptoplastic sea slugs, Plakobranchus ocellatus.</title>
        <authorList>
            <person name="Maeda T."/>
            <person name="Takahashi S."/>
            <person name="Yoshida T."/>
            <person name="Shimamura S."/>
            <person name="Takaki Y."/>
            <person name="Nagai Y."/>
            <person name="Toyoda A."/>
            <person name="Suzuki Y."/>
            <person name="Arimoto A."/>
            <person name="Ishii H."/>
            <person name="Satoh N."/>
            <person name="Nishiyama T."/>
            <person name="Hasebe M."/>
            <person name="Maruyama T."/>
            <person name="Minagawa J."/>
            <person name="Obokata J."/>
            <person name="Shigenobu S."/>
        </authorList>
    </citation>
    <scope>NUCLEOTIDE SEQUENCE [LARGE SCALE GENOMIC DNA]</scope>
</reference>
<organism evidence="2 3">
    <name type="scientific">Elysia marginata</name>
    <dbReference type="NCBI Taxonomy" id="1093978"/>
    <lineage>
        <taxon>Eukaryota</taxon>
        <taxon>Metazoa</taxon>
        <taxon>Spiralia</taxon>
        <taxon>Lophotrochozoa</taxon>
        <taxon>Mollusca</taxon>
        <taxon>Gastropoda</taxon>
        <taxon>Heterobranchia</taxon>
        <taxon>Euthyneura</taxon>
        <taxon>Panpulmonata</taxon>
        <taxon>Sacoglossa</taxon>
        <taxon>Placobranchoidea</taxon>
        <taxon>Plakobranchidae</taxon>
        <taxon>Elysia</taxon>
    </lineage>
</organism>
<protein>
    <submittedName>
        <fullName evidence="2">Uncharacterized protein</fullName>
    </submittedName>
</protein>
<dbReference type="Proteomes" id="UP000762676">
    <property type="component" value="Unassembled WGS sequence"/>
</dbReference>
<keyword evidence="3" id="KW-1185">Reference proteome</keyword>
<dbReference type="EMBL" id="BMAT01008948">
    <property type="protein sequence ID" value="GFR95743.1"/>
    <property type="molecule type" value="Genomic_DNA"/>
</dbReference>
<evidence type="ECO:0000256" key="1">
    <source>
        <dbReference type="SAM" id="MobiDB-lite"/>
    </source>
</evidence>
<proteinExistence type="predicted"/>
<evidence type="ECO:0000313" key="3">
    <source>
        <dbReference type="Proteomes" id="UP000762676"/>
    </source>
</evidence>
<dbReference type="AlphaFoldDB" id="A0AAV4HCT3"/>
<comment type="caution">
    <text evidence="2">The sequence shown here is derived from an EMBL/GenBank/DDBJ whole genome shotgun (WGS) entry which is preliminary data.</text>
</comment>
<evidence type="ECO:0000313" key="2">
    <source>
        <dbReference type="EMBL" id="GFR95743.1"/>
    </source>
</evidence>
<feature type="compositionally biased region" description="Low complexity" evidence="1">
    <location>
        <begin position="38"/>
        <end position="56"/>
    </location>
</feature>
<gene>
    <name evidence="2" type="ORF">ElyMa_004436200</name>
</gene>
<feature type="region of interest" description="Disordered" evidence="1">
    <location>
        <begin position="38"/>
        <end position="70"/>
    </location>
</feature>
<name>A0AAV4HCT3_9GAST</name>
<accession>A0AAV4HCT3</accession>